<reference evidence="1 2" key="1">
    <citation type="journal article" date="2012" name="Front. Microbiol.">
        <title>Complete genome of Ignavibacterium album, a metabolically versatile, flagellated, facultative anaerobe from the phylum Chlorobi.</title>
        <authorList>
            <person name="Liu Z."/>
            <person name="Frigaard N.-U."/>
            <person name="Vogl K."/>
            <person name="Iino T."/>
            <person name="Ohkuma M."/>
            <person name="Overmann J."/>
            <person name="Bryant D.A."/>
        </authorList>
    </citation>
    <scope>NUCLEOTIDE SEQUENCE [LARGE SCALE GENOMIC DNA]</scope>
    <source>
        <strain evidence="2">DSM 19864 / JCM 16511 / NBRC 101810 / Mat9-16</strain>
    </source>
</reference>
<evidence type="ECO:0000313" key="2">
    <source>
        <dbReference type="Proteomes" id="UP000007394"/>
    </source>
</evidence>
<dbReference type="RefSeq" id="WP_014561881.1">
    <property type="nucleotide sequence ID" value="NC_017464.1"/>
</dbReference>
<dbReference type="KEGG" id="ial:IALB_3042"/>
<dbReference type="Proteomes" id="UP000007394">
    <property type="component" value="Chromosome"/>
</dbReference>
<keyword evidence="2" id="KW-1185">Reference proteome</keyword>
<proteinExistence type="predicted"/>
<accession>I0AP38</accession>
<dbReference type="HOGENOM" id="CLU_2479138_0_0_10"/>
<name>I0AP38_IGNAJ</name>
<dbReference type="STRING" id="945713.IALB_3042"/>
<protein>
    <submittedName>
        <fullName evidence="1">Uncharacterized protein</fullName>
    </submittedName>
</protein>
<dbReference type="AlphaFoldDB" id="I0AP38"/>
<gene>
    <name evidence="1" type="ordered locus">IALB_3042</name>
</gene>
<organism evidence="1 2">
    <name type="scientific">Ignavibacterium album (strain DSM 19864 / JCM 16511 / NBRC 101810 / Mat9-16)</name>
    <dbReference type="NCBI Taxonomy" id="945713"/>
    <lineage>
        <taxon>Bacteria</taxon>
        <taxon>Pseudomonadati</taxon>
        <taxon>Ignavibacteriota</taxon>
        <taxon>Ignavibacteria</taxon>
        <taxon>Ignavibacteriales</taxon>
        <taxon>Ignavibacteriaceae</taxon>
        <taxon>Ignavibacterium</taxon>
    </lineage>
</organism>
<evidence type="ECO:0000313" key="1">
    <source>
        <dbReference type="EMBL" id="AFH50745.1"/>
    </source>
</evidence>
<dbReference type="EMBL" id="CP003418">
    <property type="protein sequence ID" value="AFH50745.1"/>
    <property type="molecule type" value="Genomic_DNA"/>
</dbReference>
<sequence length="87" mass="9837">MELKIKIGKGNYALRAFDKNGNQGYYTSSRLNGFNYVNNELVCNVPDESKTYQLKELITLKIVSQGEINANDDKHIHNKSADLSSKK</sequence>